<gene>
    <name evidence="3" type="primary">LOC123096284</name>
</gene>
<proteinExistence type="predicted"/>
<dbReference type="AlphaFoldDB" id="A0A3B5Z222"/>
<dbReference type="Gramene" id="TraesSTA1B03G00353940.1">
    <property type="protein sequence ID" value="TraesSTA1B03G00353940.1.CDS1"/>
    <property type="gene ID" value="TraesSTA1B03G00353940"/>
</dbReference>
<dbReference type="Gramene" id="TraesCS1B03G0959100.1">
    <property type="protein sequence ID" value="TraesCS1B03G0959100.1.CDS1"/>
    <property type="gene ID" value="TraesCS1B03G0959100"/>
</dbReference>
<dbReference type="Proteomes" id="UP000019116">
    <property type="component" value="Chromosome 1B"/>
</dbReference>
<evidence type="ECO:0000313" key="3">
    <source>
        <dbReference type="EnsemblPlants" id="TraesCS1B02G350300.1.cds1"/>
    </source>
</evidence>
<feature type="transmembrane region" description="Helical" evidence="2">
    <location>
        <begin position="159"/>
        <end position="180"/>
    </location>
</feature>
<feature type="region of interest" description="Disordered" evidence="1">
    <location>
        <begin position="1"/>
        <end position="31"/>
    </location>
</feature>
<dbReference type="OrthoDB" id="672819at2759"/>
<accession>A0A3B5Z222</accession>
<sequence>MRMAPAAAGRAHGAWSSAPRVLSDRRGLRSSSRDVAAMATVRFGARRAGASRVVLCLASGGGHPRDSGEWEPAGSPWDGRMVDEGMATLRRRIREVEHGEDDEEEEPEEQEEEEGGVDVFVPPGEWTELERRHHGLYVAGVREALGILFALLVRARPGLGAGVVALVLLSVPASVLLVSAELVRAVHSISAAVLSGRM</sequence>
<organism evidence="3">
    <name type="scientific">Triticum aestivum</name>
    <name type="common">Wheat</name>
    <dbReference type="NCBI Taxonomy" id="4565"/>
    <lineage>
        <taxon>Eukaryota</taxon>
        <taxon>Viridiplantae</taxon>
        <taxon>Streptophyta</taxon>
        <taxon>Embryophyta</taxon>
        <taxon>Tracheophyta</taxon>
        <taxon>Spermatophyta</taxon>
        <taxon>Magnoliopsida</taxon>
        <taxon>Liliopsida</taxon>
        <taxon>Poales</taxon>
        <taxon>Poaceae</taxon>
        <taxon>BOP clade</taxon>
        <taxon>Pooideae</taxon>
        <taxon>Triticodae</taxon>
        <taxon>Triticeae</taxon>
        <taxon>Triticinae</taxon>
        <taxon>Triticum</taxon>
    </lineage>
</organism>
<feature type="region of interest" description="Disordered" evidence="1">
    <location>
        <begin position="95"/>
        <end position="116"/>
    </location>
</feature>
<dbReference type="Gramene" id="TraesCS1B02G350300.1">
    <property type="protein sequence ID" value="TraesCS1B02G350300.1.cds1"/>
    <property type="gene ID" value="TraesCS1B02G350300"/>
</dbReference>
<name>A0A3B5Z222_WHEAT</name>
<evidence type="ECO:0000256" key="2">
    <source>
        <dbReference type="SAM" id="Phobius"/>
    </source>
</evidence>
<evidence type="ECO:0000256" key="1">
    <source>
        <dbReference type="SAM" id="MobiDB-lite"/>
    </source>
</evidence>
<dbReference type="Gramene" id="TraesCLE_scaffold_031083_01G000100.1">
    <property type="protein sequence ID" value="TraesCLE_scaffold_031083_01G000100.1"/>
    <property type="gene ID" value="TraesCLE_scaffold_031083_01G000100"/>
</dbReference>
<dbReference type="Gramene" id="TraesJAG1B03G00353990.1">
    <property type="protein sequence ID" value="TraesJAG1B03G00353990.1.CDS1"/>
    <property type="gene ID" value="TraesJAG1B03G00353990"/>
</dbReference>
<dbReference type="Gramene" id="TraesWEE_scaffold_027707_01G000300.1">
    <property type="protein sequence ID" value="TraesWEE_scaffold_027707_01G000300.1"/>
    <property type="gene ID" value="TraesWEE_scaffold_027707_01G000300"/>
</dbReference>
<dbReference type="EnsemblPlants" id="TraesCS1B02G350300.1">
    <property type="protein sequence ID" value="TraesCS1B02G350300.1.cds1"/>
    <property type="gene ID" value="TraesCS1B02G350300"/>
</dbReference>
<dbReference type="Gramene" id="TraesSYM1B03G00361170.1">
    <property type="protein sequence ID" value="TraesSYM1B03G00361170.1.CDS1"/>
    <property type="gene ID" value="TraesSYM1B03G00361170"/>
</dbReference>
<keyword evidence="2" id="KW-1133">Transmembrane helix</keyword>
<feature type="compositionally biased region" description="Low complexity" evidence="1">
    <location>
        <begin position="1"/>
        <end position="21"/>
    </location>
</feature>
<dbReference type="Gramene" id="TraesLAC1B03G00357790.1">
    <property type="protein sequence ID" value="TraesLAC1B03G00357790.1.CDS1"/>
    <property type="gene ID" value="TraesLAC1B03G00357790"/>
</dbReference>
<dbReference type="Gramene" id="TraesPARA_EIv1.0_0195400.1">
    <property type="protein sequence ID" value="TraesPARA_EIv1.0_0195400.1.CDS1"/>
    <property type="gene ID" value="TraesPARA_EIv1.0_0195400"/>
</dbReference>
<feature type="compositionally biased region" description="Acidic residues" evidence="1">
    <location>
        <begin position="98"/>
        <end position="116"/>
    </location>
</feature>
<reference evidence="3" key="2">
    <citation type="submission" date="2018-10" db="UniProtKB">
        <authorList>
            <consortium name="EnsemblPlants"/>
        </authorList>
    </citation>
    <scope>IDENTIFICATION</scope>
</reference>
<dbReference type="GeneID" id="123096284"/>
<dbReference type="Gramene" id="TraesARI1B03G00358540.1">
    <property type="protein sequence ID" value="TraesARI1B03G00358540.1.CDS1"/>
    <property type="gene ID" value="TraesARI1B03G00358540"/>
</dbReference>
<evidence type="ECO:0000313" key="4">
    <source>
        <dbReference type="Proteomes" id="UP000019116"/>
    </source>
</evidence>
<dbReference type="Gramene" id="TraesNOR1B03G00358330.1">
    <property type="protein sequence ID" value="TraesNOR1B03G00358330.1.CDS1"/>
    <property type="gene ID" value="TraesNOR1B03G00358330"/>
</dbReference>
<protein>
    <submittedName>
        <fullName evidence="3">Uncharacterized protein</fullName>
    </submittedName>
</protein>
<keyword evidence="2" id="KW-0472">Membrane</keyword>
<keyword evidence="4" id="KW-1185">Reference proteome</keyword>
<keyword evidence="2" id="KW-0812">Transmembrane</keyword>
<dbReference type="Gramene" id="TraesJUL1B03G00355150.1">
    <property type="protein sequence ID" value="TraesJUL1B03G00355150.1.CDS1"/>
    <property type="gene ID" value="TraesJUL1B03G00355150"/>
</dbReference>
<dbReference type="PANTHER" id="PTHR33782">
    <property type="entry name" value="OS01G0121600 PROTEIN"/>
    <property type="match status" value="1"/>
</dbReference>
<dbReference type="Gramene" id="TraesMAC1B03G00355730.1">
    <property type="protein sequence ID" value="TraesMAC1B03G00355730.1.CDS1"/>
    <property type="gene ID" value="TraesMAC1B03G00355730"/>
</dbReference>
<dbReference type="PANTHER" id="PTHR33782:SF3">
    <property type="entry name" value="OS05G0516700 PROTEIN"/>
    <property type="match status" value="1"/>
</dbReference>
<dbReference type="RefSeq" id="XP_044373914.1">
    <property type="nucleotide sequence ID" value="XM_044517979.1"/>
</dbReference>
<dbReference type="Gramene" id="TraesCAD_scaffold_039336_01G000100.1">
    <property type="protein sequence ID" value="TraesCAD_scaffold_039336_01G000100.1"/>
    <property type="gene ID" value="TraesCAD_scaffold_039336_01G000100"/>
</dbReference>
<dbReference type="Gramene" id="TraesLDM1B03G00355500.1">
    <property type="protein sequence ID" value="TraesLDM1B03G00355500.1.CDS1"/>
    <property type="gene ID" value="TraesLDM1B03G00355500"/>
</dbReference>
<reference evidence="3" key="1">
    <citation type="submission" date="2018-08" db="EMBL/GenBank/DDBJ databases">
        <authorList>
            <person name="Rossello M."/>
        </authorList>
    </citation>
    <scope>NUCLEOTIDE SEQUENCE [LARGE SCALE GENOMIC DNA]</scope>
    <source>
        <strain evidence="3">cv. Chinese Spring</strain>
    </source>
</reference>
<dbReference type="Gramene" id="TraesROB_scaffold_022452_01G000300.1">
    <property type="protein sequence ID" value="TraesROB_scaffold_022452_01G000300.1"/>
    <property type="gene ID" value="TraesROB_scaffold_022452_01G000300"/>
</dbReference>